<accession>A0A1L1PIA1</accession>
<evidence type="ECO:0000259" key="2">
    <source>
        <dbReference type="Pfam" id="PF01989"/>
    </source>
</evidence>
<dbReference type="AlphaFoldDB" id="A0A1L1PIA1"/>
<evidence type="ECO:0000313" key="4">
    <source>
        <dbReference type="Proteomes" id="UP000028878"/>
    </source>
</evidence>
<dbReference type="CDD" id="cd01356">
    <property type="entry name" value="AcnX_swivel"/>
    <property type="match status" value="1"/>
</dbReference>
<dbReference type="Gene3D" id="3.50.30.10">
    <property type="entry name" value="Phosphohistidine domain"/>
    <property type="match status" value="1"/>
</dbReference>
<keyword evidence="4" id="KW-1185">Reference proteome</keyword>
<feature type="domain" description="Phosphomevalonate dehydratase small subunit-like" evidence="2">
    <location>
        <begin position="25"/>
        <end position="104"/>
    </location>
</feature>
<dbReference type="Pfam" id="PF01989">
    <property type="entry name" value="AcnX_swivel_put"/>
    <property type="match status" value="1"/>
</dbReference>
<gene>
    <name evidence="3" type="ORF">BN948_01043</name>
</gene>
<protein>
    <submittedName>
        <fullName evidence="3">Aconitase subunit 2</fullName>
    </submittedName>
</protein>
<dbReference type="SUPFAM" id="SSF52016">
    <property type="entry name" value="LeuD/IlvD-like"/>
    <property type="match status" value="1"/>
</dbReference>
<dbReference type="GO" id="GO:0016829">
    <property type="term" value="F:lyase activity"/>
    <property type="evidence" value="ECO:0007669"/>
    <property type="project" value="UniProtKB-KW"/>
</dbReference>
<keyword evidence="1" id="KW-0456">Lyase</keyword>
<dbReference type="InterPro" id="IPR002840">
    <property type="entry name" value="PMDh-S-like_dom"/>
</dbReference>
<dbReference type="Proteomes" id="UP000028878">
    <property type="component" value="Unassembled WGS sequence"/>
</dbReference>
<dbReference type="EMBL" id="CCAE010000005">
    <property type="protein sequence ID" value="CDN86637.1"/>
    <property type="molecule type" value="Genomic_DNA"/>
</dbReference>
<proteinExistence type="predicted"/>
<sequence>MTTIHVKRAWGKPVRAQALVMREGFSPRYDLDRWNGVISRIGHSAEGESIRDRVLIIPTSKGGVAGGWAFFDLLNKGIAPKALVFGKLNPVMVQGAVLAGLPIMEGWDQDLLALVRTGDEVHLDPSARTLRFTPNPP</sequence>
<dbReference type="PIRSF" id="PIRSF004966">
    <property type="entry name" value="UCP004966"/>
    <property type="match status" value="1"/>
</dbReference>
<reference evidence="4" key="2">
    <citation type="submission" date="2014-11" db="EMBL/GenBank/DDBJ databases">
        <title>Draft genome sequence of Hydrogenophaga intermedia S1.</title>
        <authorList>
            <person name="Gan H.M."/>
            <person name="Chew T.H."/>
            <person name="Stolz A."/>
        </authorList>
    </citation>
    <scope>NUCLEOTIDE SEQUENCE [LARGE SCALE GENOMIC DNA]</scope>
    <source>
        <strain evidence="4">S1</strain>
    </source>
</reference>
<evidence type="ECO:0000313" key="3">
    <source>
        <dbReference type="EMBL" id="CDN86637.1"/>
    </source>
</evidence>
<dbReference type="InterPro" id="IPR012016">
    <property type="entry name" value="PMDh-S-like"/>
</dbReference>
<organism evidence="3 4">
    <name type="scientific">Hydrogenophaga intermedia</name>
    <dbReference type="NCBI Taxonomy" id="65786"/>
    <lineage>
        <taxon>Bacteria</taxon>
        <taxon>Pseudomonadati</taxon>
        <taxon>Pseudomonadota</taxon>
        <taxon>Betaproteobacteria</taxon>
        <taxon>Burkholderiales</taxon>
        <taxon>Comamonadaceae</taxon>
        <taxon>Hydrogenophaga</taxon>
    </lineage>
</organism>
<dbReference type="RefSeq" id="WP_009515818.1">
    <property type="nucleotide sequence ID" value="NZ_CCAE010000005.1"/>
</dbReference>
<evidence type="ECO:0000256" key="1">
    <source>
        <dbReference type="ARBA" id="ARBA00023239"/>
    </source>
</evidence>
<reference evidence="4" key="1">
    <citation type="submission" date="2014-02" db="EMBL/GenBank/DDBJ databases">
        <authorList>
            <person name="Gan H."/>
        </authorList>
    </citation>
    <scope>NUCLEOTIDE SEQUENCE [LARGE SCALE GENOMIC DNA]</scope>
    <source>
        <strain evidence="4">S1</strain>
    </source>
</reference>
<name>A0A1L1PIA1_HYDIT</name>